<dbReference type="Proteomes" id="UP001176941">
    <property type="component" value="Chromosome 10"/>
</dbReference>
<evidence type="ECO:0000313" key="3">
    <source>
        <dbReference type="Proteomes" id="UP001176941"/>
    </source>
</evidence>
<reference evidence="2" key="1">
    <citation type="submission" date="2023-04" db="EMBL/GenBank/DDBJ databases">
        <authorList>
            <consortium name="ELIXIR-Norway"/>
        </authorList>
    </citation>
    <scope>NUCLEOTIDE SEQUENCE [LARGE SCALE GENOMIC DNA]</scope>
</reference>
<sequence>MAGFLLASEELRSTPDNFSGSRARWQMPSPTEDHWSTGEELDWVRNGALLLKEIRRFRMEEAVRPSSFHSGPHSPFRVSPHQLMWPLPMAQ</sequence>
<evidence type="ECO:0000256" key="1">
    <source>
        <dbReference type="SAM" id="MobiDB-lite"/>
    </source>
</evidence>
<organism evidence="2 3">
    <name type="scientific">Rangifer tarandus platyrhynchus</name>
    <name type="common">Svalbard reindeer</name>
    <dbReference type="NCBI Taxonomy" id="3082113"/>
    <lineage>
        <taxon>Eukaryota</taxon>
        <taxon>Metazoa</taxon>
        <taxon>Chordata</taxon>
        <taxon>Craniata</taxon>
        <taxon>Vertebrata</taxon>
        <taxon>Euteleostomi</taxon>
        <taxon>Mammalia</taxon>
        <taxon>Eutheria</taxon>
        <taxon>Laurasiatheria</taxon>
        <taxon>Artiodactyla</taxon>
        <taxon>Ruminantia</taxon>
        <taxon>Pecora</taxon>
        <taxon>Cervidae</taxon>
        <taxon>Odocoileinae</taxon>
        <taxon>Rangifer</taxon>
    </lineage>
</organism>
<proteinExistence type="predicted"/>
<gene>
    <name evidence="2" type="ORF">MRATA1EN1_LOCUS1950</name>
</gene>
<accession>A0ABN8XXS1</accession>
<feature type="region of interest" description="Disordered" evidence="1">
    <location>
        <begin position="1"/>
        <end position="37"/>
    </location>
</feature>
<dbReference type="EMBL" id="OX459946">
    <property type="protein sequence ID" value="CAI9152988.1"/>
    <property type="molecule type" value="Genomic_DNA"/>
</dbReference>
<protein>
    <submittedName>
        <fullName evidence="2">Uncharacterized protein</fullName>
    </submittedName>
</protein>
<evidence type="ECO:0000313" key="2">
    <source>
        <dbReference type="EMBL" id="CAI9152988.1"/>
    </source>
</evidence>
<keyword evidence="3" id="KW-1185">Reference proteome</keyword>
<name>A0ABN8XXS1_RANTA</name>